<dbReference type="PROSITE" id="PS51686">
    <property type="entry name" value="SAM_MT_RSMB_NOP"/>
    <property type="match status" value="1"/>
</dbReference>
<keyword evidence="9" id="KW-0539">Nucleus</keyword>
<comment type="caution">
    <text evidence="12">The sequence shown here is derived from an EMBL/GenBank/DDBJ whole genome shotgun (WGS) entry which is preliminary data.</text>
</comment>
<comment type="subcellular location">
    <subcellularLocation>
        <location evidence="1">Nucleus</location>
    </subcellularLocation>
</comment>
<dbReference type="SUPFAM" id="SSF53335">
    <property type="entry name" value="S-adenosyl-L-methionine-dependent methyltransferases"/>
    <property type="match status" value="2"/>
</dbReference>
<evidence type="ECO:0000256" key="10">
    <source>
        <dbReference type="PROSITE-ProRule" id="PRU01023"/>
    </source>
</evidence>
<feature type="active site" description="Nucleophile" evidence="10">
    <location>
        <position position="284"/>
    </location>
</feature>
<dbReference type="AlphaFoldDB" id="A0A3L6PQP5"/>
<evidence type="ECO:0000256" key="8">
    <source>
        <dbReference type="ARBA" id="ARBA00022884"/>
    </source>
</evidence>
<dbReference type="GO" id="GO:0000049">
    <property type="term" value="F:tRNA binding"/>
    <property type="evidence" value="ECO:0007669"/>
    <property type="project" value="UniProtKB-KW"/>
</dbReference>
<dbReference type="GO" id="GO:0030488">
    <property type="term" value="P:tRNA methylation"/>
    <property type="evidence" value="ECO:0007669"/>
    <property type="project" value="UniProtKB-ARBA"/>
</dbReference>
<sequence>MLASKTPVSLHHRIVAAGQRRRCVGGSERKPQDRHFTQPLESLWRYSPRIPPLPAAAATGRDAKSTWQPPVLENAAFEEYYKVQQIVHKEEWDAFMSVLRTPLPATFRINACCQFYKDICSKLENDFRRYLESEVSSEYGEDAIRPLPWYPGNLAWHLNFSRKELRKNQALESFHEFLKHESEVGNITRQEAVSMVPPLFLNVQPDHHILDKAYKDTCKPQGLEFDRILCDVPCSGDGTIRKGHEMWRKWNSGMGNQLHLLQVNIAMRGIALLKVGERMVYSTCSMNPVENEAVVAELLRRSGNSVELLDVSSELPELVRRPGLSTWKVQDRGSWFQTHDDVPHDRKNLVLPSMFPSSNGTEESHTVRGDVEVNIDNRSSFLRNCNIEETSKINHDTDGLSINSNKKLDCTSNILNSKFPLHRCMRIVPHDQNSGAFFIAVLHKLSPLNGCQIQGTKIQHPHAKGIIVQPQKEHEPETRLYETILTRQQNNVSKVVDAAEVLGRQQNLSIDNQTSNDNSTEVEMVFNDVESSRAESGDMKLQKQSRWKGVDPVLVFKDEVVIKSIISFFGIKESFPVQGHLVTRSTDNARRIYYVSKSVKKILELNGEVGEQLKIVSLGIKMFESHRSKDCFSCAYRLSYEGLSLLLPYVSKRILYASPLDFHRLLQYRSINFAHFVDARFGEEAASLMPGCCVVVLLEGHKHVDSICKDPSTIAIVCWRGKGTMNVMVSPPDRKDLLERMAYRFGLKACTEED</sequence>
<dbReference type="Pfam" id="PF25376">
    <property type="entry name" value="Pre-PUA_NSUN2"/>
    <property type="match status" value="1"/>
</dbReference>
<dbReference type="InterPro" id="IPR029063">
    <property type="entry name" value="SAM-dependent_MTases_sf"/>
</dbReference>
<evidence type="ECO:0000256" key="7">
    <source>
        <dbReference type="ARBA" id="ARBA00022694"/>
    </source>
</evidence>
<dbReference type="EMBL" id="PQIB02000016">
    <property type="protein sequence ID" value="RLM62158.1"/>
    <property type="molecule type" value="Genomic_DNA"/>
</dbReference>
<keyword evidence="5 10" id="KW-0808">Transferase</keyword>
<accession>A0A3L6PQP5</accession>
<evidence type="ECO:0000256" key="6">
    <source>
        <dbReference type="ARBA" id="ARBA00022691"/>
    </source>
</evidence>
<dbReference type="InterPro" id="IPR057285">
    <property type="entry name" value="Pre-PUA_NSUN2"/>
</dbReference>
<dbReference type="Pfam" id="PF01189">
    <property type="entry name" value="Methyltr_RsmB-F"/>
    <property type="match status" value="1"/>
</dbReference>
<keyword evidence="13" id="KW-1185">Reference proteome</keyword>
<comment type="similarity">
    <text evidence="2 10">Belongs to the class I-like SAM-binding methyltransferase superfamily. RsmB/NOP family.</text>
</comment>
<dbReference type="InterPro" id="IPR023267">
    <property type="entry name" value="RCMT"/>
</dbReference>
<dbReference type="InterPro" id="IPR049560">
    <property type="entry name" value="MeTrfase_RsmB-F_NOP2_cat"/>
</dbReference>
<keyword evidence="8 10" id="KW-0694">RNA-binding</keyword>
<dbReference type="InterPro" id="IPR057286">
    <property type="entry name" value="PUA_NSUN2"/>
</dbReference>
<evidence type="ECO:0000256" key="4">
    <source>
        <dbReference type="ARBA" id="ARBA00022603"/>
    </source>
</evidence>
<evidence type="ECO:0000259" key="11">
    <source>
        <dbReference type="PROSITE" id="PS51686"/>
    </source>
</evidence>
<dbReference type="InterPro" id="IPR018314">
    <property type="entry name" value="RsmB/NOL1/NOP2-like_CS"/>
</dbReference>
<dbReference type="PROSITE" id="PS01153">
    <property type="entry name" value="NOL1_NOP2_SUN"/>
    <property type="match status" value="1"/>
</dbReference>
<evidence type="ECO:0000256" key="1">
    <source>
        <dbReference type="ARBA" id="ARBA00004123"/>
    </source>
</evidence>
<dbReference type="PRINTS" id="PR02011">
    <property type="entry name" value="RCMTNCL1"/>
</dbReference>
<evidence type="ECO:0000313" key="13">
    <source>
        <dbReference type="Proteomes" id="UP000275267"/>
    </source>
</evidence>
<dbReference type="OrthoDB" id="6093671at2759"/>
<dbReference type="InterPro" id="IPR023270">
    <property type="entry name" value="RCMT_NCL1"/>
</dbReference>
<keyword evidence="3" id="KW-0820">tRNA-binding</keyword>
<gene>
    <name evidence="12" type="ORF">C2845_PM14G17320</name>
</gene>
<protein>
    <recommendedName>
        <fullName evidence="11">SAM-dependent MTase RsmB/NOP-type domain-containing protein</fullName>
    </recommendedName>
</protein>
<dbReference type="GO" id="GO:0005634">
    <property type="term" value="C:nucleus"/>
    <property type="evidence" value="ECO:0007669"/>
    <property type="project" value="UniProtKB-SubCell"/>
</dbReference>
<name>A0A3L6PQP5_PANMI</name>
<evidence type="ECO:0000313" key="12">
    <source>
        <dbReference type="EMBL" id="RLM62158.1"/>
    </source>
</evidence>
<dbReference type="InterPro" id="IPR001678">
    <property type="entry name" value="MeTrfase_RsmB-F_NOP2_dom"/>
</dbReference>
<evidence type="ECO:0000256" key="2">
    <source>
        <dbReference type="ARBA" id="ARBA00007494"/>
    </source>
</evidence>
<dbReference type="Proteomes" id="UP000275267">
    <property type="component" value="Unassembled WGS sequence"/>
</dbReference>
<dbReference type="Gene3D" id="3.40.50.150">
    <property type="entry name" value="Vaccinia Virus protein VP39"/>
    <property type="match status" value="2"/>
</dbReference>
<feature type="domain" description="SAM-dependent MTase RsmB/NOP-type" evidence="11">
    <location>
        <begin position="225"/>
        <end position="445"/>
    </location>
</feature>
<dbReference type="STRING" id="4540.A0A3L6PQP5"/>
<dbReference type="Pfam" id="PF25378">
    <property type="entry name" value="PUA_NSUN2"/>
    <property type="match status" value="1"/>
</dbReference>
<comment type="caution">
    <text evidence="10">Lacks conserved residue(s) required for the propagation of feature annotation.</text>
</comment>
<feature type="binding site" evidence="10">
    <location>
        <position position="231"/>
    </location>
    <ligand>
        <name>S-adenosyl-L-methionine</name>
        <dbReference type="ChEBI" id="CHEBI:59789"/>
    </ligand>
</feature>
<dbReference type="PANTHER" id="PTHR22808:SF14">
    <property type="entry name" value="OS08G0484400 PROTEIN"/>
    <property type="match status" value="1"/>
</dbReference>
<reference evidence="13" key="1">
    <citation type="journal article" date="2019" name="Nat. Commun.">
        <title>The genome of broomcorn millet.</title>
        <authorList>
            <person name="Zou C."/>
            <person name="Miki D."/>
            <person name="Li D."/>
            <person name="Tang Q."/>
            <person name="Xiao L."/>
            <person name="Rajput S."/>
            <person name="Deng P."/>
            <person name="Jia W."/>
            <person name="Huang R."/>
            <person name="Zhang M."/>
            <person name="Sun Y."/>
            <person name="Hu J."/>
            <person name="Fu X."/>
            <person name="Schnable P.S."/>
            <person name="Li F."/>
            <person name="Zhang H."/>
            <person name="Feng B."/>
            <person name="Zhu X."/>
            <person name="Liu R."/>
            <person name="Schnable J.C."/>
            <person name="Zhu J.-K."/>
            <person name="Zhang H."/>
        </authorList>
    </citation>
    <scope>NUCLEOTIDE SEQUENCE [LARGE SCALE GENOMIC DNA]</scope>
</reference>
<keyword evidence="6 10" id="KW-0949">S-adenosyl-L-methionine</keyword>
<keyword evidence="4 10" id="KW-0489">Methyltransferase</keyword>
<evidence type="ECO:0000256" key="5">
    <source>
        <dbReference type="ARBA" id="ARBA00022679"/>
    </source>
</evidence>
<keyword evidence="7" id="KW-0819">tRNA processing</keyword>
<dbReference type="PANTHER" id="PTHR22808">
    <property type="entry name" value="NCL1 YEAST -RELATED NOL1/NOP2/FMU SUN DOMAIN-CONTAINING"/>
    <property type="match status" value="1"/>
</dbReference>
<evidence type="ECO:0000256" key="9">
    <source>
        <dbReference type="ARBA" id="ARBA00023242"/>
    </source>
</evidence>
<dbReference type="GO" id="GO:0016428">
    <property type="term" value="F:tRNA (cytidine-5-)-methyltransferase activity"/>
    <property type="evidence" value="ECO:0007669"/>
    <property type="project" value="InterPro"/>
</dbReference>
<proteinExistence type="inferred from homology"/>
<dbReference type="PRINTS" id="PR02008">
    <property type="entry name" value="RCMTFAMILY"/>
</dbReference>
<organism evidence="12 13">
    <name type="scientific">Panicum miliaceum</name>
    <name type="common">Proso millet</name>
    <name type="synonym">Broomcorn millet</name>
    <dbReference type="NCBI Taxonomy" id="4540"/>
    <lineage>
        <taxon>Eukaryota</taxon>
        <taxon>Viridiplantae</taxon>
        <taxon>Streptophyta</taxon>
        <taxon>Embryophyta</taxon>
        <taxon>Tracheophyta</taxon>
        <taxon>Spermatophyta</taxon>
        <taxon>Magnoliopsida</taxon>
        <taxon>Liliopsida</taxon>
        <taxon>Poales</taxon>
        <taxon>Poaceae</taxon>
        <taxon>PACMAD clade</taxon>
        <taxon>Panicoideae</taxon>
        <taxon>Panicodae</taxon>
        <taxon>Paniceae</taxon>
        <taxon>Panicinae</taxon>
        <taxon>Panicum</taxon>
        <taxon>Panicum sect. Panicum</taxon>
    </lineage>
</organism>
<evidence type="ECO:0000256" key="3">
    <source>
        <dbReference type="ARBA" id="ARBA00022555"/>
    </source>
</evidence>